<dbReference type="AlphaFoldDB" id="A0A241XRQ2"/>
<dbReference type="RefSeq" id="WP_065327520.1">
    <property type="nucleotide sequence ID" value="NZ_NFFZ01000004.1"/>
</dbReference>
<evidence type="ECO:0000313" key="2">
    <source>
        <dbReference type="Proteomes" id="UP000194857"/>
    </source>
</evidence>
<organism evidence="1 2">
    <name type="scientific">Pseudomonas aeruginosa</name>
    <dbReference type="NCBI Taxonomy" id="287"/>
    <lineage>
        <taxon>Bacteria</taxon>
        <taxon>Pseudomonadati</taxon>
        <taxon>Pseudomonadota</taxon>
        <taxon>Gammaproteobacteria</taxon>
        <taxon>Pseudomonadales</taxon>
        <taxon>Pseudomonadaceae</taxon>
        <taxon>Pseudomonas</taxon>
    </lineage>
</organism>
<dbReference type="EMBL" id="NFFZ01000004">
    <property type="protein sequence ID" value="OTI63169.1"/>
    <property type="molecule type" value="Genomic_DNA"/>
</dbReference>
<sequence length="157" mass="17176">MPNLHDNIMRLACEPDSDLHGERQAFKRGHKQARHAAAELAAAYVQLEDAMAVIAAPLQMALEMGAIKLPENGVVDLKRGLAMYQEWRGTPSADPADDRDKDREALPAGAVIDYRGEEATVVADQGGSELDVEVDGHRQRWQWTFEGVSCTVVSLPA</sequence>
<name>A0A241XRQ2_PSEAI</name>
<evidence type="ECO:0000313" key="1">
    <source>
        <dbReference type="EMBL" id="OTI63169.1"/>
    </source>
</evidence>
<comment type="caution">
    <text evidence="1">The sequence shown here is derived from an EMBL/GenBank/DDBJ whole genome shotgun (WGS) entry which is preliminary data.</text>
</comment>
<proteinExistence type="predicted"/>
<reference evidence="2" key="1">
    <citation type="submission" date="2017-05" db="EMBL/GenBank/DDBJ databases">
        <authorList>
            <person name="Giani T."/>
            <person name="Arena F."/>
            <person name="Pollini S."/>
            <person name="Di Pilato V."/>
            <person name="D'Andrea M.M."/>
            <person name="Henrici De Angelis L."/>
            <person name="Bassetti M."/>
            <person name="Rossolini G.M."/>
        </authorList>
    </citation>
    <scope>NUCLEOTIDE SEQUENCE [LARGE SCALE GENOMIC DNA]</scope>
    <source>
        <strain evidence="2">S567_C10_BS</strain>
    </source>
</reference>
<dbReference type="Proteomes" id="UP000194857">
    <property type="component" value="Unassembled WGS sequence"/>
</dbReference>
<protein>
    <submittedName>
        <fullName evidence="1">Uncharacterized protein</fullName>
    </submittedName>
</protein>
<gene>
    <name evidence="1" type="ORF">CAZ10_10060</name>
</gene>
<accession>A0A241XRQ2</accession>